<proteinExistence type="predicted"/>
<dbReference type="KEGG" id="gbi:PG2T_06720"/>
<dbReference type="STRING" id="1810504.PG2T_06720"/>
<dbReference type="AlphaFoldDB" id="A0A1B1YSW0"/>
<protein>
    <submittedName>
        <fullName evidence="1">Uncharacterized protein</fullName>
    </submittedName>
</protein>
<evidence type="ECO:0000313" key="2">
    <source>
        <dbReference type="Proteomes" id="UP000092952"/>
    </source>
</evidence>
<dbReference type="EMBL" id="CP014671">
    <property type="protein sequence ID" value="ANX03918.1"/>
    <property type="molecule type" value="Genomic_DNA"/>
</dbReference>
<reference evidence="2" key="1">
    <citation type="submission" date="2016-03" db="EMBL/GenBank/DDBJ databases">
        <title>Complete genome sequence of Solimmundus cernigliae, representing a novel lineage of polycyclic aromatic hydrocarbon degraders within the Gammaproteobacteria.</title>
        <authorList>
            <person name="Singleton D.R."/>
            <person name="Dickey A.N."/>
            <person name="Scholl E.H."/>
            <person name="Wright F.A."/>
            <person name="Aitken M.D."/>
        </authorList>
    </citation>
    <scope>NUCLEOTIDE SEQUENCE [LARGE SCALE GENOMIC DNA]</scope>
    <source>
        <strain evidence="2">TR3.2</strain>
    </source>
</reference>
<keyword evidence="2" id="KW-1185">Reference proteome</keyword>
<gene>
    <name evidence="1" type="ORF">PG2T_06720</name>
</gene>
<sequence>MSTEKLAVFEKSYEARAHLVLVLSEVVRHHLQARFGGRLGEGLVLVAQRVVKAGTSGADETQVETILGHNPRWLRLPYWKRDGRTAWVLKESLDGAPITVGVVVEDARIAQVNMLTYGARHGRDVTRPGFLKQFEGASLTGHDQILDSPVRDTVGIGRPVDLMVGLARLALYHLTEQIPPAGGSGDGRD</sequence>
<name>A0A1B1YSW0_9GAMM</name>
<dbReference type="RefSeq" id="WP_068803673.1">
    <property type="nucleotide sequence ID" value="NZ_CP014671.1"/>
</dbReference>
<organism evidence="1 2">
    <name type="scientific">Immundisolibacter cernigliae</name>
    <dbReference type="NCBI Taxonomy" id="1810504"/>
    <lineage>
        <taxon>Bacteria</taxon>
        <taxon>Pseudomonadati</taxon>
        <taxon>Pseudomonadota</taxon>
        <taxon>Gammaproteobacteria</taxon>
        <taxon>Immundisolibacterales</taxon>
        <taxon>Immundisolibacteraceae</taxon>
        <taxon>Immundisolibacter</taxon>
    </lineage>
</organism>
<dbReference type="InParanoid" id="A0A1B1YSW0"/>
<evidence type="ECO:0000313" key="1">
    <source>
        <dbReference type="EMBL" id="ANX03918.1"/>
    </source>
</evidence>
<dbReference type="OrthoDB" id="9778782at2"/>
<accession>A0A1B1YSW0</accession>
<dbReference type="Proteomes" id="UP000092952">
    <property type="component" value="Chromosome"/>
</dbReference>